<evidence type="ECO:0000256" key="1">
    <source>
        <dbReference type="ARBA" id="ARBA00022801"/>
    </source>
</evidence>
<dbReference type="Gene3D" id="3.40.50.1820">
    <property type="entry name" value="alpha/beta hydrolase"/>
    <property type="match status" value="1"/>
</dbReference>
<keyword evidence="1 3" id="KW-0378">Hydrolase</keyword>
<feature type="domain" description="Peptidase S9 prolyl oligopeptidase catalytic" evidence="2">
    <location>
        <begin position="4"/>
        <end position="170"/>
    </location>
</feature>
<gene>
    <name evidence="3" type="ORF">KGM_215039</name>
</gene>
<evidence type="ECO:0000313" key="4">
    <source>
        <dbReference type="Proteomes" id="UP000007151"/>
    </source>
</evidence>
<dbReference type="GO" id="GO:0006508">
    <property type="term" value="P:proteolysis"/>
    <property type="evidence" value="ECO:0007669"/>
    <property type="project" value="InterPro"/>
</dbReference>
<accession>A0A212FIA2</accession>
<dbReference type="STRING" id="278856.A0A212FIA2"/>
<dbReference type="InterPro" id="IPR029058">
    <property type="entry name" value="AB_hydrolase_fold"/>
</dbReference>
<dbReference type="KEGG" id="dpl:KGM_215039"/>
<dbReference type="InterPro" id="IPR001375">
    <property type="entry name" value="Peptidase_S9_cat"/>
</dbReference>
<reference evidence="3 4" key="1">
    <citation type="journal article" date="2011" name="Cell">
        <title>The monarch butterfly genome yields insights into long-distance migration.</title>
        <authorList>
            <person name="Zhan S."/>
            <person name="Merlin C."/>
            <person name="Boore J.L."/>
            <person name="Reppert S.M."/>
        </authorList>
    </citation>
    <scope>NUCLEOTIDE SEQUENCE [LARGE SCALE GENOMIC DNA]</scope>
    <source>
        <strain evidence="3">F-2</strain>
    </source>
</reference>
<dbReference type="eggNOG" id="KOG2100">
    <property type="taxonomic scope" value="Eukaryota"/>
</dbReference>
<dbReference type="InParanoid" id="A0A212FIA2"/>
<evidence type="ECO:0000313" key="3">
    <source>
        <dbReference type="EMBL" id="OWR53467.1"/>
    </source>
</evidence>
<dbReference type="GO" id="GO:0004252">
    <property type="term" value="F:serine-type endopeptidase activity"/>
    <property type="evidence" value="ECO:0007669"/>
    <property type="project" value="TreeGrafter"/>
</dbReference>
<dbReference type="PANTHER" id="PTHR42776">
    <property type="entry name" value="SERINE PEPTIDASE S9 FAMILY MEMBER"/>
    <property type="match status" value="1"/>
</dbReference>
<dbReference type="SUPFAM" id="SSF53474">
    <property type="entry name" value="alpha/beta-Hydrolases"/>
    <property type="match status" value="1"/>
</dbReference>
<dbReference type="AlphaFoldDB" id="A0A212FIA2"/>
<name>A0A212FIA2_DANPL</name>
<keyword evidence="4" id="KW-1185">Reference proteome</keyword>
<dbReference type="Proteomes" id="UP000007151">
    <property type="component" value="Unassembled WGS sequence"/>
</dbReference>
<comment type="caution">
    <text evidence="3">The sequence shown here is derived from an EMBL/GenBank/DDBJ whole genome shotgun (WGS) entry which is preliminary data.</text>
</comment>
<protein>
    <submittedName>
        <fullName evidence="3">Acylpeptide hydrolase</fullName>
    </submittedName>
</protein>
<organism evidence="3 4">
    <name type="scientific">Danaus plexippus plexippus</name>
    <dbReference type="NCBI Taxonomy" id="278856"/>
    <lineage>
        <taxon>Eukaryota</taxon>
        <taxon>Metazoa</taxon>
        <taxon>Ecdysozoa</taxon>
        <taxon>Arthropoda</taxon>
        <taxon>Hexapoda</taxon>
        <taxon>Insecta</taxon>
        <taxon>Pterygota</taxon>
        <taxon>Neoptera</taxon>
        <taxon>Endopterygota</taxon>
        <taxon>Lepidoptera</taxon>
        <taxon>Glossata</taxon>
        <taxon>Ditrysia</taxon>
        <taxon>Papilionoidea</taxon>
        <taxon>Nymphalidae</taxon>
        <taxon>Danainae</taxon>
        <taxon>Danaini</taxon>
        <taxon>Danaina</taxon>
        <taxon>Danaus</taxon>
        <taxon>Danaus</taxon>
    </lineage>
</organism>
<proteinExistence type="predicted"/>
<dbReference type="Pfam" id="PF00326">
    <property type="entry name" value="Peptidase_S9"/>
    <property type="match status" value="1"/>
</dbReference>
<evidence type="ECO:0000259" key="2">
    <source>
        <dbReference type="Pfam" id="PF00326"/>
    </source>
</evidence>
<dbReference type="PANTHER" id="PTHR42776:SF4">
    <property type="entry name" value="ACYLAMINO-ACID-RELEASING ENZYME"/>
    <property type="match status" value="1"/>
</dbReference>
<dbReference type="EMBL" id="AGBW02008409">
    <property type="protein sequence ID" value="OWR53467.1"/>
    <property type="molecule type" value="Genomic_DNA"/>
</dbReference>
<sequence>MTYIGFSCVRINYRGSTGSGDNNVRCLVGRVGDLDIKDCVLATKTVKELYQVDEVLLYGGSYGGFIASHLAGRMPREFKAMVLRNPLINFVTKFRYADNPDGCATEAGFEYIEGGQEFEDTLLLLHRASPIIHSHNVIIPTAVMLGTKDKRVPYYQGLEFVRKLKAKGVPTR</sequence>